<dbReference type="InterPro" id="IPR042299">
    <property type="entry name" value="Ufd1-like_Nn"/>
</dbReference>
<comment type="caution">
    <text evidence="2">The sequence shown here is derived from an EMBL/GenBank/DDBJ whole genome shotgun (WGS) entry which is preliminary data.</text>
</comment>
<dbReference type="Gene3D" id="3.10.20.90">
    <property type="entry name" value="Phosphatidylinositol 3-kinase Catalytic Subunit, Chain A, domain 1"/>
    <property type="match status" value="1"/>
</dbReference>
<dbReference type="Pfam" id="PF03152">
    <property type="entry name" value="UFD1_N1"/>
    <property type="match status" value="1"/>
</dbReference>
<name>A0A0M0K298_9EUKA</name>
<dbReference type="InterPro" id="IPR029071">
    <property type="entry name" value="Ubiquitin-like_domsf"/>
</dbReference>
<evidence type="ECO:0000313" key="3">
    <source>
        <dbReference type="Proteomes" id="UP000037460"/>
    </source>
</evidence>
<proteinExistence type="predicted"/>
<keyword evidence="3" id="KW-1185">Reference proteome</keyword>
<dbReference type="InterPro" id="IPR001012">
    <property type="entry name" value="UBX_dom"/>
</dbReference>
<dbReference type="Gene3D" id="2.40.40.50">
    <property type="entry name" value="Ubiquitin fusion degradation protein UFD1, N-terminal domain"/>
    <property type="match status" value="1"/>
</dbReference>
<dbReference type="EMBL" id="JWZX01001759">
    <property type="protein sequence ID" value="KOO32498.1"/>
    <property type="molecule type" value="Genomic_DNA"/>
</dbReference>
<dbReference type="PROSITE" id="PS50033">
    <property type="entry name" value="UBX"/>
    <property type="match status" value="1"/>
</dbReference>
<organism evidence="2 3">
    <name type="scientific">Chrysochromulina tobinii</name>
    <dbReference type="NCBI Taxonomy" id="1460289"/>
    <lineage>
        <taxon>Eukaryota</taxon>
        <taxon>Haptista</taxon>
        <taxon>Haptophyta</taxon>
        <taxon>Prymnesiophyceae</taxon>
        <taxon>Prymnesiales</taxon>
        <taxon>Chrysochromulinaceae</taxon>
        <taxon>Chrysochromulina</taxon>
    </lineage>
</organism>
<sequence>MAGEDFVGRLGLGGASAVAPASLAELRAIVGEDASDAGLERLILQADGDLSVALELYLASPVAYASDAAALVEDDDGMGAASCIEGVWATTLALLPPEDAEEAHQAYVWRGDRIVLPHAALGAFLDALHARTGRRQPPNPICMRLCLSGASRVCGIADWSAPEGTVIVPQWLLDEMTMASGRVATLGEPVGVESADVPRATSLSLRPLGQAVRLLSRERQVELLTRGVQDIFTNVRVGDHLDIAGEGGGKFEVVACRGKLDERMGGAGASRGGGGEDARGGTTQEAVCVVAADNGDLEFDLDLEESVEREGARLRFEAAREAYKQTLEGAAISGRSRLLLDEPIARDQLRALVNAADEAVEAGCEFGEELDLARSGLQAADRLVELERLAHEAQAQAEAAREAEAVGLAQEAFQAQAAAEAARHAATALAEQLQARLSALVPAEPEVGGMPIRVQWPHGGQLQRRFEAGATLEQVRAWVVTAYPADAPTPLTEAFVLKTRPVPGTPTIKLDESNRLVTVEEAGLRGQTLMFDLSGGCP</sequence>
<dbReference type="InterPro" id="IPR055417">
    <property type="entry name" value="UFD1_N1"/>
</dbReference>
<dbReference type="Proteomes" id="UP000037460">
    <property type="component" value="Unassembled WGS sequence"/>
</dbReference>
<evidence type="ECO:0000259" key="1">
    <source>
        <dbReference type="PROSITE" id="PS50033"/>
    </source>
</evidence>
<protein>
    <submittedName>
        <fullName evidence="2">Cre-ufd-1 protein</fullName>
    </submittedName>
</protein>
<dbReference type="AlphaFoldDB" id="A0A0M0K298"/>
<dbReference type="SUPFAM" id="SSF54236">
    <property type="entry name" value="Ubiquitin-like"/>
    <property type="match status" value="1"/>
</dbReference>
<evidence type="ECO:0000313" key="2">
    <source>
        <dbReference type="EMBL" id="KOO32498.1"/>
    </source>
</evidence>
<reference evidence="3" key="1">
    <citation type="journal article" date="2015" name="PLoS Genet.">
        <title>Genome Sequence and Transcriptome Analyses of Chrysochromulina tobin: Metabolic Tools for Enhanced Algal Fitness in the Prominent Order Prymnesiales (Haptophyceae).</title>
        <authorList>
            <person name="Hovde B.T."/>
            <person name="Deodato C.R."/>
            <person name="Hunsperger H.M."/>
            <person name="Ryken S.A."/>
            <person name="Yost W."/>
            <person name="Jha R.K."/>
            <person name="Patterson J."/>
            <person name="Monnat R.J. Jr."/>
            <person name="Barlow S.B."/>
            <person name="Starkenburg S.R."/>
            <person name="Cattolico R.A."/>
        </authorList>
    </citation>
    <scope>NUCLEOTIDE SEQUENCE</scope>
    <source>
        <strain evidence="3">CCMP291</strain>
    </source>
</reference>
<dbReference type="Pfam" id="PF00789">
    <property type="entry name" value="UBX"/>
    <property type="match status" value="1"/>
</dbReference>
<gene>
    <name evidence="2" type="ORF">Ctob_004820</name>
</gene>
<accession>A0A0M0K298</accession>
<feature type="domain" description="UBX" evidence="1">
    <location>
        <begin position="452"/>
        <end position="532"/>
    </location>
</feature>